<dbReference type="Proteomes" id="UP001600107">
    <property type="component" value="Unassembled WGS sequence"/>
</dbReference>
<name>A0ABW6I7B3_9FLAO</name>
<protein>
    <submittedName>
        <fullName evidence="1">Class I lanthipeptide</fullName>
    </submittedName>
</protein>
<accession>A0ABW6I7B3</accession>
<dbReference type="EMBL" id="JBHZPY010000012">
    <property type="protein sequence ID" value="MFE3872166.1"/>
    <property type="molecule type" value="Genomic_DNA"/>
</dbReference>
<evidence type="ECO:0000313" key="1">
    <source>
        <dbReference type="EMBL" id="MFE3872166.1"/>
    </source>
</evidence>
<organism evidence="1 2">
    <name type="scientific">Flavobacterium zhoui</name>
    <dbReference type="NCBI Taxonomy" id="3230414"/>
    <lineage>
        <taxon>Bacteria</taxon>
        <taxon>Pseudomonadati</taxon>
        <taxon>Bacteroidota</taxon>
        <taxon>Flavobacteriia</taxon>
        <taxon>Flavobacteriales</taxon>
        <taxon>Flavobacteriaceae</taxon>
        <taxon>Flavobacterium</taxon>
    </lineage>
</organism>
<proteinExistence type="predicted"/>
<reference evidence="1 2" key="1">
    <citation type="submission" date="2024-06" db="EMBL/GenBank/DDBJ databases">
        <title>Flavobacterium spp. isolated from glacier.</title>
        <authorList>
            <person name="Han D."/>
        </authorList>
    </citation>
    <scope>NUCLEOTIDE SEQUENCE [LARGE SCALE GENOMIC DNA]</scope>
    <source>
        <strain evidence="1 2">ZS1P70</strain>
    </source>
</reference>
<gene>
    <name evidence="1" type="ORF">ACFX5F_13130</name>
</gene>
<dbReference type="InterPro" id="IPR058238">
    <property type="entry name" value="Lant_leader_dom"/>
</dbReference>
<dbReference type="NCBIfam" id="NF038153">
    <property type="entry name" value="lant_leader_L1a"/>
    <property type="match status" value="1"/>
</dbReference>
<keyword evidence="2" id="KW-1185">Reference proteome</keyword>
<sequence>MKIKLTKGLSLNKEAITKLQESQMGYFKGGNVPVDASCADLSCVASCKEDSCRK</sequence>
<comment type="caution">
    <text evidence="1">The sequence shown here is derived from an EMBL/GenBank/DDBJ whole genome shotgun (WGS) entry which is preliminary data.</text>
</comment>
<dbReference type="RefSeq" id="WP_379852460.1">
    <property type="nucleotide sequence ID" value="NZ_JBHZPY010000012.1"/>
</dbReference>
<evidence type="ECO:0000313" key="2">
    <source>
        <dbReference type="Proteomes" id="UP001600107"/>
    </source>
</evidence>